<dbReference type="EMBL" id="JBHSKX010000001">
    <property type="protein sequence ID" value="MFC5366277.1"/>
    <property type="molecule type" value="Genomic_DNA"/>
</dbReference>
<dbReference type="Pfam" id="PF25260">
    <property type="entry name" value="DUF7861"/>
    <property type="match status" value="1"/>
</dbReference>
<comment type="caution">
    <text evidence="1">The sequence shown here is derived from an EMBL/GenBank/DDBJ whole genome shotgun (WGS) entry which is preliminary data.</text>
</comment>
<accession>A0ABD5R8D3</accession>
<evidence type="ECO:0000313" key="1">
    <source>
        <dbReference type="EMBL" id="MFC5366277.1"/>
    </source>
</evidence>
<dbReference type="RefSeq" id="WP_227228371.1">
    <property type="nucleotide sequence ID" value="NZ_JAJCVJ010000001.1"/>
</dbReference>
<gene>
    <name evidence="1" type="ORF">ACFPJ5_04955</name>
</gene>
<proteinExistence type="predicted"/>
<sequence length="88" mass="10057">MNHDRIHAREPTHDADEWETGTIRAVDLRDGHVVFTVTPASDEDGVETDQQPIELVVTTAIRDLVLRRLPGDTESPVGQRVWYKRRGR</sequence>
<dbReference type="InterPro" id="IPR057183">
    <property type="entry name" value="DUF7861"/>
</dbReference>
<dbReference type="AlphaFoldDB" id="A0ABD5R8D3"/>
<evidence type="ECO:0000313" key="2">
    <source>
        <dbReference type="Proteomes" id="UP001596201"/>
    </source>
</evidence>
<dbReference type="Proteomes" id="UP001596201">
    <property type="component" value="Unassembled WGS sequence"/>
</dbReference>
<reference evidence="1 2" key="1">
    <citation type="journal article" date="2019" name="Int. J. Syst. Evol. Microbiol.">
        <title>The Global Catalogue of Microorganisms (GCM) 10K type strain sequencing project: providing services to taxonomists for standard genome sequencing and annotation.</title>
        <authorList>
            <consortium name="The Broad Institute Genomics Platform"/>
            <consortium name="The Broad Institute Genome Sequencing Center for Infectious Disease"/>
            <person name="Wu L."/>
            <person name="Ma J."/>
        </authorList>
    </citation>
    <scope>NUCLEOTIDE SEQUENCE [LARGE SCALE GENOMIC DNA]</scope>
    <source>
        <strain evidence="1 2">CGMCC 1.12237</strain>
    </source>
</reference>
<organism evidence="1 2">
    <name type="scientific">Salinirubrum litoreum</name>
    <dbReference type="NCBI Taxonomy" id="1126234"/>
    <lineage>
        <taxon>Archaea</taxon>
        <taxon>Methanobacteriati</taxon>
        <taxon>Methanobacteriota</taxon>
        <taxon>Stenosarchaea group</taxon>
        <taxon>Halobacteria</taxon>
        <taxon>Halobacteriales</taxon>
        <taxon>Haloferacaceae</taxon>
        <taxon>Salinirubrum</taxon>
    </lineage>
</organism>
<keyword evidence="2" id="KW-1185">Reference proteome</keyword>
<protein>
    <submittedName>
        <fullName evidence="1">Uncharacterized protein</fullName>
    </submittedName>
</protein>
<name>A0ABD5R8D3_9EURY</name>